<sequence length="655" mass="73008">MEPKELCKLFLDADKIINGEIEGNLTMEQMINDPKFNEYCPNNKCKTDMQINGFSEYLFNKLGTEIKEEYYEYFMMWLSDKLFEIAKEDNITLNSAYDKYLKKNIKNGIYWSLLDIKQGLKEVNLMYMKQFYKLLNHICKAIVYYNSSKDDTEKFINYSSDCSNQYSSLYYSVPKCNSYLRLLDNLKKTYEDFKNSVHDEIKNNYPDLEGRLPTLTIKNTNSYFVEYFKEFDFSDSKCKLETKLPPQPQPQNGTSSQTGGSDSKNEPKFSDNSKKNTSDGSSGGPGGPEGGKDSGENGGSKKPGDQDVTDPSEKSSGGWLGNLGMSFNLTGYIPSISDMHQAQKNILINVTNQVSNAYNSAKTIAQNTYDKTVTAVNDAYSATTIYISDGFSSITNQLSSLGSFFQLGDDQSGSGSSGNGSSTDNNPLKALQTPESDPNSLPPSPSQSSSNQPHEPSQPPPSPKEPSSIHGSQDKFQNDASNTLQQPDPNTGAGGVQTLPITQVALPTSITDPPSTWNGSATGTVVKMSEKLSMWCIAQNKKYDILGIGIISISIFAFLAIMYKYLSLGCTSKSKRKKNMKKVINSIGGKRPIQIIIKSYDRNKDLKPVINSVGRKKDPLLNIYKLMKADPVPFINVFFLLIFFVYKRQLNYLEL</sequence>
<dbReference type="EMBL" id="LR865416">
    <property type="protein sequence ID" value="CAD2109172.1"/>
    <property type="molecule type" value="Genomic_DNA"/>
</dbReference>
<feature type="transmembrane region" description="Helical" evidence="2">
    <location>
        <begin position="626"/>
        <end position="646"/>
    </location>
</feature>
<protein>
    <submittedName>
        <fullName evidence="3">PIR protein CIR protein</fullName>
    </submittedName>
</protein>
<feature type="compositionally biased region" description="Basic and acidic residues" evidence="1">
    <location>
        <begin position="263"/>
        <end position="277"/>
    </location>
</feature>
<evidence type="ECO:0000313" key="3">
    <source>
        <dbReference type="EMBL" id="CAD2109172.1"/>
    </source>
</evidence>
<evidence type="ECO:0000313" key="4">
    <source>
        <dbReference type="Proteomes" id="UP000515268"/>
    </source>
</evidence>
<keyword evidence="4" id="KW-1185">Reference proteome</keyword>
<keyword evidence="2" id="KW-0472">Membrane</keyword>
<feature type="region of interest" description="Disordered" evidence="1">
    <location>
        <begin position="240"/>
        <end position="320"/>
    </location>
</feature>
<feature type="compositionally biased region" description="Polar residues" evidence="1">
    <location>
        <begin position="478"/>
        <end position="489"/>
    </location>
</feature>
<dbReference type="InterPro" id="IPR006477">
    <property type="entry name" value="Yir_bir_cir"/>
</dbReference>
<feature type="transmembrane region" description="Helical" evidence="2">
    <location>
        <begin position="545"/>
        <end position="566"/>
    </location>
</feature>
<dbReference type="AlphaFoldDB" id="A0A6V7T703"/>
<feature type="compositionally biased region" description="Polar residues" evidence="1">
    <location>
        <begin position="250"/>
        <end position="262"/>
    </location>
</feature>
<keyword evidence="2" id="KW-0812">Transmembrane</keyword>
<evidence type="ECO:0000256" key="1">
    <source>
        <dbReference type="SAM" id="MobiDB-lite"/>
    </source>
</evidence>
<feature type="compositionally biased region" description="Low complexity" evidence="1">
    <location>
        <begin position="409"/>
        <end position="426"/>
    </location>
</feature>
<dbReference type="OrthoDB" id="373277at2759"/>
<feature type="compositionally biased region" description="Low complexity" evidence="1">
    <location>
        <begin position="446"/>
        <end position="455"/>
    </location>
</feature>
<accession>A0A6V7T703</accession>
<dbReference type="Pfam" id="PF06022">
    <property type="entry name" value="Cir_Bir_Yir"/>
    <property type="match status" value="1"/>
</dbReference>
<evidence type="ECO:0000256" key="2">
    <source>
        <dbReference type="SAM" id="Phobius"/>
    </source>
</evidence>
<reference evidence="3 4" key="1">
    <citation type="submission" date="2020-08" db="EMBL/GenBank/DDBJ databases">
        <authorList>
            <person name="Ramaprasad A."/>
        </authorList>
    </citation>
    <scope>NUCLEOTIDE SEQUENCE [LARGE SCALE GENOMIC DNA]</scope>
</reference>
<dbReference type="VEuPathDB" id="PlasmoDB:PVPCR_1104910"/>
<dbReference type="Proteomes" id="UP000515268">
    <property type="component" value="Chromosome PVPCR_11"/>
</dbReference>
<keyword evidence="2" id="KW-1133">Transmembrane helix</keyword>
<proteinExistence type="predicted"/>
<feature type="region of interest" description="Disordered" evidence="1">
    <location>
        <begin position="409"/>
        <end position="496"/>
    </location>
</feature>
<organism evidence="3 4">
    <name type="scientific">Plasmodium vinckei petteri</name>
    <dbReference type="NCBI Taxonomy" id="138298"/>
    <lineage>
        <taxon>Eukaryota</taxon>
        <taxon>Sar</taxon>
        <taxon>Alveolata</taxon>
        <taxon>Apicomplexa</taxon>
        <taxon>Aconoidasida</taxon>
        <taxon>Haemosporida</taxon>
        <taxon>Plasmodiidae</taxon>
        <taxon>Plasmodium</taxon>
        <taxon>Plasmodium (Vinckeia)</taxon>
    </lineage>
</organism>
<name>A0A6V7T703_PLAVN</name>
<gene>
    <name evidence="3" type="ORF">PVPCR_1104910</name>
</gene>